<dbReference type="InterPro" id="IPR042099">
    <property type="entry name" value="ANL_N_sf"/>
</dbReference>
<dbReference type="InterPro" id="IPR000873">
    <property type="entry name" value="AMP-dep_synth/lig_dom"/>
</dbReference>
<dbReference type="Pfam" id="PF00501">
    <property type="entry name" value="AMP-binding"/>
    <property type="match status" value="1"/>
</dbReference>
<evidence type="ECO:0000256" key="1">
    <source>
        <dbReference type="SAM" id="MobiDB-lite"/>
    </source>
</evidence>
<dbReference type="PANTHER" id="PTHR45527">
    <property type="entry name" value="NONRIBOSOMAL PEPTIDE SYNTHETASE"/>
    <property type="match status" value="1"/>
</dbReference>
<dbReference type="EMBL" id="JACSQQ010000045">
    <property type="protein sequence ID" value="MBD7952252.1"/>
    <property type="molecule type" value="Genomic_DNA"/>
</dbReference>
<keyword evidence="4" id="KW-1185">Reference proteome</keyword>
<proteinExistence type="predicted"/>
<reference evidence="3 4" key="1">
    <citation type="submission" date="2020-08" db="EMBL/GenBank/DDBJ databases">
        <title>A Genomic Blueprint of the Chicken Gut Microbiome.</title>
        <authorList>
            <person name="Gilroy R."/>
            <person name="Ravi A."/>
            <person name="Getino M."/>
            <person name="Pursley I."/>
            <person name="Horton D.L."/>
            <person name="Alikhan N.-F."/>
            <person name="Baker D."/>
            <person name="Gharbi K."/>
            <person name="Hall N."/>
            <person name="Watson M."/>
            <person name="Adriaenssens E.M."/>
            <person name="Foster-Nyarko E."/>
            <person name="Jarju S."/>
            <person name="Secka A."/>
            <person name="Antonio M."/>
            <person name="Oren A."/>
            <person name="Chaudhuri R."/>
            <person name="La Ragione R.M."/>
            <person name="Hildebrand F."/>
            <person name="Pallen M.J."/>
        </authorList>
    </citation>
    <scope>NUCLEOTIDE SEQUENCE [LARGE SCALE GENOMIC DNA]</scope>
    <source>
        <strain evidence="3 4">Sa4CUA1</strain>
    </source>
</reference>
<feature type="region of interest" description="Disordered" evidence="1">
    <location>
        <begin position="1"/>
        <end position="22"/>
    </location>
</feature>
<gene>
    <name evidence="3" type="ORF">H9652_17775</name>
</gene>
<feature type="compositionally biased region" description="Low complexity" evidence="1">
    <location>
        <begin position="13"/>
        <end position="22"/>
    </location>
</feature>
<dbReference type="PANTHER" id="PTHR45527:SF1">
    <property type="entry name" value="FATTY ACID SYNTHASE"/>
    <property type="match status" value="1"/>
</dbReference>
<accession>A0ABR8RXZ6</accession>
<feature type="domain" description="AMP-dependent synthetase/ligase" evidence="2">
    <location>
        <begin position="40"/>
        <end position="136"/>
    </location>
</feature>
<dbReference type="Gene3D" id="3.40.50.12780">
    <property type="entry name" value="N-terminal domain of ligase-like"/>
    <property type="match status" value="1"/>
</dbReference>
<evidence type="ECO:0000313" key="4">
    <source>
        <dbReference type="Proteomes" id="UP000641803"/>
    </source>
</evidence>
<dbReference type="RefSeq" id="WP_191797872.1">
    <property type="nucleotide sequence ID" value="NZ_JACSQQ010000045.1"/>
</dbReference>
<evidence type="ECO:0000259" key="2">
    <source>
        <dbReference type="Pfam" id="PF00501"/>
    </source>
</evidence>
<evidence type="ECO:0000313" key="3">
    <source>
        <dbReference type="EMBL" id="MBD7952252.1"/>
    </source>
</evidence>
<feature type="compositionally biased region" description="Basic residues" evidence="1">
    <location>
        <begin position="170"/>
        <end position="184"/>
    </location>
</feature>
<dbReference type="Proteomes" id="UP000641803">
    <property type="component" value="Unassembled WGS sequence"/>
</dbReference>
<organism evidence="3 4">
    <name type="scientific">Oerskovia rustica</name>
    <dbReference type="NCBI Taxonomy" id="2762237"/>
    <lineage>
        <taxon>Bacteria</taxon>
        <taxon>Bacillati</taxon>
        <taxon>Actinomycetota</taxon>
        <taxon>Actinomycetes</taxon>
        <taxon>Micrococcales</taxon>
        <taxon>Cellulomonadaceae</taxon>
        <taxon>Oerskovia</taxon>
    </lineage>
</organism>
<comment type="caution">
    <text evidence="3">The sequence shown here is derived from an EMBL/GenBank/DDBJ whole genome shotgun (WGS) entry which is preliminary data.</text>
</comment>
<name>A0ABR8RXZ6_9CELL</name>
<dbReference type="SUPFAM" id="SSF56801">
    <property type="entry name" value="Acetyl-CoA synthetase-like"/>
    <property type="match status" value="1"/>
</dbReference>
<protein>
    <submittedName>
        <fullName evidence="3">AMP-binding protein</fullName>
    </submittedName>
</protein>
<sequence length="184" mass="19304">MTTSQHEPRPALTGTTDARAATGGPTLERVRNASSVPHAFDAVADAWPNRSAVEWDTGRWTYQDLQDASRQVERRLRSAGVSPGAAVAVLGDRSAETCATMLGILRTGAAYVPVDANLPAVRVRAMLDTAGVTLAVPPRGGRAGGAGAGPRPAGRFSGRPSLRGPCGARTRTRRGRRACRTRPP</sequence>
<feature type="region of interest" description="Disordered" evidence="1">
    <location>
        <begin position="138"/>
        <end position="184"/>
    </location>
</feature>